<dbReference type="InterPro" id="IPR013187">
    <property type="entry name" value="F-box-assoc_dom_typ3"/>
</dbReference>
<evidence type="ECO:0000259" key="2">
    <source>
        <dbReference type="Pfam" id="PF08268"/>
    </source>
</evidence>
<sequence length="393" mass="44597">MGEQQDPEKKEFLEKRSKGTSFEPDLIWEVLSRLPSKSIVQSRCVSKLCSSITTQPGFIRSFAARSSESPCLLILFKDKGNMFVFSLPQQQKHNLNSNNHVAVVDSYSMPCPGKYHFLSSESVHGLICVEEPSGNPQVWNPTTRRFSTLPKPARRWGDDDRVSFVGYDPVDCTYKVLSMPCRRPRQPRALTLGGGGEGGARWRVIKGLPEHAPFRRGARCVNGVLYYLAAPTLDDHRDNQFLVSFHVRSEKLSMMQVPWNLTRGLRQLLHCEGKLICVISNGGDDIIMWTLEDAEKHKWSYKHLLLPFSRRDPVARTRFSLKGVNAAGEFIYVPSALVNPFHVIYFDPKAVSFRRVVVDGVADYQFRRQNGFGDYPLRTSNAFSNHVETLMSL</sequence>
<evidence type="ECO:0000313" key="3">
    <source>
        <dbReference type="EMBL" id="ESQ54195.1"/>
    </source>
</evidence>
<organism evidence="3 4">
    <name type="scientific">Eutrema salsugineum</name>
    <name type="common">Saltwater cress</name>
    <name type="synonym">Sisymbrium salsugineum</name>
    <dbReference type="NCBI Taxonomy" id="72664"/>
    <lineage>
        <taxon>Eukaryota</taxon>
        <taxon>Viridiplantae</taxon>
        <taxon>Streptophyta</taxon>
        <taxon>Embryophyta</taxon>
        <taxon>Tracheophyta</taxon>
        <taxon>Spermatophyta</taxon>
        <taxon>Magnoliopsida</taxon>
        <taxon>eudicotyledons</taxon>
        <taxon>Gunneridae</taxon>
        <taxon>Pentapetalae</taxon>
        <taxon>rosids</taxon>
        <taxon>malvids</taxon>
        <taxon>Brassicales</taxon>
        <taxon>Brassicaceae</taxon>
        <taxon>Eutremeae</taxon>
        <taxon>Eutrema</taxon>
    </lineage>
</organism>
<feature type="domain" description="F-box" evidence="1">
    <location>
        <begin position="24"/>
        <end position="58"/>
    </location>
</feature>
<gene>
    <name evidence="3" type="ORF">EUTSA_v10027600mg</name>
</gene>
<dbReference type="InterPro" id="IPR036047">
    <property type="entry name" value="F-box-like_dom_sf"/>
</dbReference>
<dbReference type="OrthoDB" id="687122at2759"/>
<evidence type="ECO:0000259" key="1">
    <source>
        <dbReference type="Pfam" id="PF00646"/>
    </source>
</evidence>
<feature type="domain" description="F-box associated beta-propeller type 3" evidence="2">
    <location>
        <begin position="71"/>
        <end position="387"/>
    </location>
</feature>
<dbReference type="AlphaFoldDB" id="V4LU94"/>
<dbReference type="PANTHER" id="PTHR31111">
    <property type="entry name" value="BNAA05G37150D PROTEIN-RELATED"/>
    <property type="match status" value="1"/>
</dbReference>
<dbReference type="Gramene" id="ESQ54195">
    <property type="protein sequence ID" value="ESQ54195"/>
    <property type="gene ID" value="EUTSA_v10027600mg"/>
</dbReference>
<dbReference type="NCBIfam" id="TIGR01640">
    <property type="entry name" value="F_box_assoc_1"/>
    <property type="match status" value="1"/>
</dbReference>
<dbReference type="InterPro" id="IPR001810">
    <property type="entry name" value="F-box_dom"/>
</dbReference>
<dbReference type="SUPFAM" id="SSF81383">
    <property type="entry name" value="F-box domain"/>
    <property type="match status" value="1"/>
</dbReference>
<dbReference type="Pfam" id="PF00646">
    <property type="entry name" value="F-box"/>
    <property type="match status" value="1"/>
</dbReference>
<name>V4LU94_EUTSA</name>
<proteinExistence type="predicted"/>
<dbReference type="PANTHER" id="PTHR31111:SF42">
    <property type="entry name" value="F-BOX DOMAIN-CONTAINING PROTEIN"/>
    <property type="match status" value="1"/>
</dbReference>
<dbReference type="Pfam" id="PF08268">
    <property type="entry name" value="FBA_3"/>
    <property type="match status" value="1"/>
</dbReference>
<dbReference type="InterPro" id="IPR017451">
    <property type="entry name" value="F-box-assoc_interact_dom"/>
</dbReference>
<dbReference type="EMBL" id="KI517384">
    <property type="protein sequence ID" value="ESQ54195.1"/>
    <property type="molecule type" value="Genomic_DNA"/>
</dbReference>
<reference evidence="3 4" key="1">
    <citation type="journal article" date="2013" name="Front. Plant Sci.">
        <title>The Reference Genome of the Halophytic Plant Eutrema salsugineum.</title>
        <authorList>
            <person name="Yang R."/>
            <person name="Jarvis D.E."/>
            <person name="Chen H."/>
            <person name="Beilstein M.A."/>
            <person name="Grimwood J."/>
            <person name="Jenkins J."/>
            <person name="Shu S."/>
            <person name="Prochnik S."/>
            <person name="Xin M."/>
            <person name="Ma C."/>
            <person name="Schmutz J."/>
            <person name="Wing R.A."/>
            <person name="Mitchell-Olds T."/>
            <person name="Schumaker K.S."/>
            <person name="Wang X."/>
        </authorList>
    </citation>
    <scope>NUCLEOTIDE SEQUENCE [LARGE SCALE GENOMIC DNA]</scope>
</reference>
<protein>
    <submittedName>
        <fullName evidence="3">Uncharacterized protein</fullName>
    </submittedName>
</protein>
<evidence type="ECO:0000313" key="4">
    <source>
        <dbReference type="Proteomes" id="UP000030689"/>
    </source>
</evidence>
<accession>V4LU94</accession>
<dbReference type="Proteomes" id="UP000030689">
    <property type="component" value="Unassembled WGS sequence"/>
</dbReference>
<keyword evidence="4" id="KW-1185">Reference proteome</keyword>